<evidence type="ECO:0000256" key="4">
    <source>
        <dbReference type="ARBA" id="ARBA00023004"/>
    </source>
</evidence>
<reference evidence="6 7" key="1">
    <citation type="submission" date="2018-06" db="EMBL/GenBank/DDBJ databases">
        <authorList>
            <consortium name="Pathogen Informatics"/>
            <person name="Doyle S."/>
        </authorList>
    </citation>
    <scope>NUCLEOTIDE SEQUENCE [LARGE SCALE GENOMIC DNA]</scope>
    <source>
        <strain evidence="6 7">NCTC13063</strain>
    </source>
</reference>
<evidence type="ECO:0000313" key="7">
    <source>
        <dbReference type="Proteomes" id="UP000255283"/>
    </source>
</evidence>
<dbReference type="EMBL" id="UGTJ01000001">
    <property type="protein sequence ID" value="SUB80069.1"/>
    <property type="molecule type" value="Genomic_DNA"/>
</dbReference>
<dbReference type="InterPro" id="IPR019903">
    <property type="entry name" value="RIC_family"/>
</dbReference>
<keyword evidence="2" id="KW-0963">Cytoplasm</keyword>
<dbReference type="PANTHER" id="PTHR36438">
    <property type="entry name" value="IRON-SULFUR CLUSTER REPAIR PROTEIN YTFE"/>
    <property type="match status" value="1"/>
</dbReference>
<comment type="subcellular location">
    <subcellularLocation>
        <location evidence="1">Cytoplasm</location>
    </subcellularLocation>
</comment>
<evidence type="ECO:0000256" key="2">
    <source>
        <dbReference type="ARBA" id="ARBA00022490"/>
    </source>
</evidence>
<dbReference type="Pfam" id="PF01814">
    <property type="entry name" value="Hemerythrin"/>
    <property type="match status" value="1"/>
</dbReference>
<dbReference type="Gene3D" id="1.20.120.520">
    <property type="entry name" value="nmb1532 protein domain like"/>
    <property type="match status" value="1"/>
</dbReference>
<evidence type="ECO:0000256" key="1">
    <source>
        <dbReference type="ARBA" id="ARBA00004496"/>
    </source>
</evidence>
<sequence>MDTSRLNFQDWPLDLLVDYALKVHHRTIRREGPATLALVEKVVGENEVMPEVRELFAGSLEALESHLMKEENVLFPFLYELYKADEDGLKIEQMHCGTIGNPIRVMMMEHGDELARHERIAALTNHYTAPADASADYRTLLARLEEFMEALKEHIHVENDIIFPGFLEVEQRVVTHGYRF</sequence>
<evidence type="ECO:0000313" key="6">
    <source>
        <dbReference type="EMBL" id="SUB80069.1"/>
    </source>
</evidence>
<dbReference type="RefSeq" id="WP_115153645.1">
    <property type="nucleotide sequence ID" value="NZ_DBFWLE010000007.1"/>
</dbReference>
<keyword evidence="4" id="KW-0408">Iron</keyword>
<evidence type="ECO:0000259" key="5">
    <source>
        <dbReference type="Pfam" id="PF01814"/>
    </source>
</evidence>
<accession>A0AAQ1ZIC8</accession>
<evidence type="ECO:0000256" key="3">
    <source>
        <dbReference type="ARBA" id="ARBA00022723"/>
    </source>
</evidence>
<dbReference type="GO" id="GO:0046872">
    <property type="term" value="F:metal ion binding"/>
    <property type="evidence" value="ECO:0007669"/>
    <property type="project" value="UniProtKB-KW"/>
</dbReference>
<feature type="domain" description="Hemerythrin-like" evidence="5">
    <location>
        <begin position="19"/>
        <end position="164"/>
    </location>
</feature>
<comment type="caution">
    <text evidence="6">The sequence shown here is derived from an EMBL/GenBank/DDBJ whole genome shotgun (WGS) entry which is preliminary data.</text>
</comment>
<dbReference type="InterPro" id="IPR012312">
    <property type="entry name" value="Hemerythrin-like"/>
</dbReference>
<dbReference type="Proteomes" id="UP000255283">
    <property type="component" value="Unassembled WGS sequence"/>
</dbReference>
<dbReference type="AlphaFoldDB" id="A0AAQ1ZIC8"/>
<gene>
    <name evidence="6" type="primary">dnrN</name>
    <name evidence="6" type="ORF">NCTC13063_01349</name>
</gene>
<name>A0AAQ1ZIC8_9BACT</name>
<dbReference type="GO" id="GO:0005737">
    <property type="term" value="C:cytoplasm"/>
    <property type="evidence" value="ECO:0007669"/>
    <property type="project" value="UniProtKB-SubCell"/>
</dbReference>
<dbReference type="PANTHER" id="PTHR36438:SF1">
    <property type="entry name" value="IRON-SULFUR CLUSTER REPAIR PROTEIN YTFE"/>
    <property type="match status" value="1"/>
</dbReference>
<keyword evidence="3" id="KW-0479">Metal-binding</keyword>
<organism evidence="6 7">
    <name type="scientific">Segatella buccae</name>
    <dbReference type="NCBI Taxonomy" id="28126"/>
    <lineage>
        <taxon>Bacteria</taxon>
        <taxon>Pseudomonadati</taxon>
        <taxon>Bacteroidota</taxon>
        <taxon>Bacteroidia</taxon>
        <taxon>Bacteroidales</taxon>
        <taxon>Prevotellaceae</taxon>
        <taxon>Segatella</taxon>
    </lineage>
</organism>
<protein>
    <submittedName>
        <fullName evidence="6">Iron-sulfur cluster repair protein DnrN</fullName>
    </submittedName>
</protein>
<proteinExistence type="predicted"/>